<feature type="transmembrane region" description="Helical" evidence="7">
    <location>
        <begin position="12"/>
        <end position="31"/>
    </location>
</feature>
<keyword evidence="4 7" id="KW-0812">Transmembrane</keyword>
<feature type="domain" description="ABC transmembrane type-1" evidence="8">
    <location>
        <begin position="69"/>
        <end position="261"/>
    </location>
</feature>
<dbReference type="Gene3D" id="1.10.3720.10">
    <property type="entry name" value="MetI-like"/>
    <property type="match status" value="1"/>
</dbReference>
<dbReference type="RefSeq" id="WP_245031677.1">
    <property type="nucleotide sequence ID" value="NZ_CP095075.1"/>
</dbReference>
<gene>
    <name evidence="9" type="ORF">MUO15_18590</name>
</gene>
<proteinExistence type="inferred from homology"/>
<feature type="transmembrane region" description="Helical" evidence="7">
    <location>
        <begin position="182"/>
        <end position="207"/>
    </location>
</feature>
<evidence type="ECO:0000259" key="8">
    <source>
        <dbReference type="PROSITE" id="PS50928"/>
    </source>
</evidence>
<dbReference type="PANTHER" id="PTHR32243">
    <property type="entry name" value="MALTOSE TRANSPORT SYSTEM PERMEASE-RELATED"/>
    <property type="match status" value="1"/>
</dbReference>
<feature type="transmembrane region" description="Helical" evidence="7">
    <location>
        <begin position="242"/>
        <end position="261"/>
    </location>
</feature>
<comment type="similarity">
    <text evidence="7">Belongs to the binding-protein-dependent transport system permease family.</text>
</comment>
<evidence type="ECO:0000313" key="9">
    <source>
        <dbReference type="EMBL" id="UOR11564.1"/>
    </source>
</evidence>
<evidence type="ECO:0000256" key="7">
    <source>
        <dbReference type="RuleBase" id="RU363032"/>
    </source>
</evidence>
<dbReference type="Proteomes" id="UP000830326">
    <property type="component" value="Chromosome"/>
</dbReference>
<comment type="subcellular location">
    <subcellularLocation>
        <location evidence="1 7">Cell membrane</location>
        <topology evidence="1 7">Multi-pass membrane protein</topology>
    </subcellularLocation>
</comment>
<accession>A0ABY4HA32</accession>
<keyword evidence="3" id="KW-1003">Cell membrane</keyword>
<dbReference type="InterPro" id="IPR035906">
    <property type="entry name" value="MetI-like_sf"/>
</dbReference>
<dbReference type="PANTHER" id="PTHR32243:SF24">
    <property type="entry name" value="DIACETYLCHITOBIOSE UPTAKE SYSTEM PERMEASE PROTEIN NGCG"/>
    <property type="match status" value="1"/>
</dbReference>
<keyword evidence="5 7" id="KW-1133">Transmembrane helix</keyword>
<dbReference type="Pfam" id="PF00528">
    <property type="entry name" value="BPD_transp_1"/>
    <property type="match status" value="1"/>
</dbReference>
<feature type="transmembrane region" description="Helical" evidence="7">
    <location>
        <begin position="104"/>
        <end position="125"/>
    </location>
</feature>
<evidence type="ECO:0000256" key="5">
    <source>
        <dbReference type="ARBA" id="ARBA00022989"/>
    </source>
</evidence>
<evidence type="ECO:0000256" key="4">
    <source>
        <dbReference type="ARBA" id="ARBA00022692"/>
    </source>
</evidence>
<sequence>MKNKERRSRRFFTTVAIVVTLFHLIPFYILITTSLKANNDFSSKWALPSSVHFENFMKAWEQASLGNAFINTAIITAGAALLLIVFGSLAAYPLARMNTRLNKFVYFLFIAIMIIPPLTALVPLYKMVVDMGMMNTHEIAILNNMAAFLPLTIFLYAGFIRSTIPKELEEAAKIDGASTLRIFFKIVFPLLKPITATVLIISCVFIWNDYQFAIFFLQDESVQTLTVALAGFFGQNQSNLNLVASAAIMSMLPMTILFLFLQKYFVAGLSSGSVKG</sequence>
<dbReference type="PROSITE" id="PS50928">
    <property type="entry name" value="ABC_TM1"/>
    <property type="match status" value="1"/>
</dbReference>
<dbReference type="InterPro" id="IPR050901">
    <property type="entry name" value="BP-dep_ABC_trans_perm"/>
</dbReference>
<reference evidence="9" key="1">
    <citation type="submission" date="2022-04" db="EMBL/GenBank/DDBJ databases">
        <title>Halobacillus sp. isolated from saltern.</title>
        <authorList>
            <person name="Won M."/>
            <person name="Lee C.-M."/>
            <person name="Woen H.-Y."/>
            <person name="Kwon S.-W."/>
        </authorList>
    </citation>
    <scope>NUCLEOTIDE SEQUENCE</scope>
    <source>
        <strain evidence="9">SSHM10-5</strain>
    </source>
</reference>
<evidence type="ECO:0000256" key="6">
    <source>
        <dbReference type="ARBA" id="ARBA00023136"/>
    </source>
</evidence>
<dbReference type="EMBL" id="CP095075">
    <property type="protein sequence ID" value="UOR11564.1"/>
    <property type="molecule type" value="Genomic_DNA"/>
</dbReference>
<evidence type="ECO:0000313" key="10">
    <source>
        <dbReference type="Proteomes" id="UP000830326"/>
    </source>
</evidence>
<evidence type="ECO:0000256" key="2">
    <source>
        <dbReference type="ARBA" id="ARBA00022448"/>
    </source>
</evidence>
<name>A0ABY4HA32_9BACI</name>
<keyword evidence="6 7" id="KW-0472">Membrane</keyword>
<keyword evidence="2 7" id="KW-0813">Transport</keyword>
<dbReference type="InterPro" id="IPR000515">
    <property type="entry name" value="MetI-like"/>
</dbReference>
<dbReference type="CDD" id="cd06261">
    <property type="entry name" value="TM_PBP2"/>
    <property type="match status" value="1"/>
</dbReference>
<evidence type="ECO:0000256" key="1">
    <source>
        <dbReference type="ARBA" id="ARBA00004651"/>
    </source>
</evidence>
<protein>
    <submittedName>
        <fullName evidence="9">Carbohydrate ABC transporter permease</fullName>
    </submittedName>
</protein>
<evidence type="ECO:0000256" key="3">
    <source>
        <dbReference type="ARBA" id="ARBA00022475"/>
    </source>
</evidence>
<organism evidence="9 10">
    <name type="scientific">Halobacillus amylolyticus</name>
    <dbReference type="NCBI Taxonomy" id="2932259"/>
    <lineage>
        <taxon>Bacteria</taxon>
        <taxon>Bacillati</taxon>
        <taxon>Bacillota</taxon>
        <taxon>Bacilli</taxon>
        <taxon>Bacillales</taxon>
        <taxon>Bacillaceae</taxon>
        <taxon>Halobacillus</taxon>
    </lineage>
</organism>
<keyword evidence="10" id="KW-1185">Reference proteome</keyword>
<feature type="transmembrane region" description="Helical" evidence="7">
    <location>
        <begin position="145"/>
        <end position="161"/>
    </location>
</feature>
<feature type="transmembrane region" description="Helical" evidence="7">
    <location>
        <begin position="68"/>
        <end position="92"/>
    </location>
</feature>
<dbReference type="SUPFAM" id="SSF161098">
    <property type="entry name" value="MetI-like"/>
    <property type="match status" value="1"/>
</dbReference>